<comment type="caution">
    <text evidence="5">The sequence shown here is derived from an EMBL/GenBank/DDBJ whole genome shotgun (WGS) entry which is preliminary data.</text>
</comment>
<organism evidence="5 6">
    <name type="scientific">Hypothenemus hampei</name>
    <name type="common">Coffee berry borer</name>
    <dbReference type="NCBI Taxonomy" id="57062"/>
    <lineage>
        <taxon>Eukaryota</taxon>
        <taxon>Metazoa</taxon>
        <taxon>Ecdysozoa</taxon>
        <taxon>Arthropoda</taxon>
        <taxon>Hexapoda</taxon>
        <taxon>Insecta</taxon>
        <taxon>Pterygota</taxon>
        <taxon>Neoptera</taxon>
        <taxon>Endopterygota</taxon>
        <taxon>Coleoptera</taxon>
        <taxon>Polyphaga</taxon>
        <taxon>Cucujiformia</taxon>
        <taxon>Curculionidae</taxon>
        <taxon>Scolytinae</taxon>
        <taxon>Hypothenemus</taxon>
    </lineage>
</organism>
<dbReference type="AlphaFoldDB" id="A0ABD1E4N4"/>
<dbReference type="InterPro" id="IPR007150">
    <property type="entry name" value="HUS1/Mec3"/>
</dbReference>
<evidence type="ECO:0000256" key="3">
    <source>
        <dbReference type="ARBA" id="ARBA00023242"/>
    </source>
</evidence>
<proteinExistence type="inferred from homology"/>
<comment type="subcellular location">
    <subcellularLocation>
        <location evidence="1">Nucleus</location>
    </subcellularLocation>
</comment>
<dbReference type="InterPro" id="IPR016580">
    <property type="entry name" value="HUS1"/>
</dbReference>
<evidence type="ECO:0000313" key="6">
    <source>
        <dbReference type="Proteomes" id="UP001566132"/>
    </source>
</evidence>
<dbReference type="GO" id="GO:0005634">
    <property type="term" value="C:nucleus"/>
    <property type="evidence" value="ECO:0007669"/>
    <property type="project" value="UniProtKB-SubCell"/>
</dbReference>
<keyword evidence="3" id="KW-0539">Nucleus</keyword>
<evidence type="ECO:0000256" key="4">
    <source>
        <dbReference type="PIRNR" id="PIRNR011312"/>
    </source>
</evidence>
<gene>
    <name evidence="5" type="ORF">ABEB36_013571</name>
</gene>
<dbReference type="Pfam" id="PF04005">
    <property type="entry name" value="Hus1"/>
    <property type="match status" value="1"/>
</dbReference>
<comment type="similarity">
    <text evidence="2 4">Belongs to the HUS1 family.</text>
</comment>
<dbReference type="PIRSF" id="PIRSF011312">
    <property type="entry name" value="Cell_cycle_HUS1"/>
    <property type="match status" value="1"/>
</dbReference>
<dbReference type="Proteomes" id="UP001566132">
    <property type="component" value="Unassembled WGS sequence"/>
</dbReference>
<dbReference type="GO" id="GO:0000077">
    <property type="term" value="P:DNA damage checkpoint signaling"/>
    <property type="evidence" value="ECO:0007669"/>
    <property type="project" value="UniProtKB-ARBA"/>
</dbReference>
<protein>
    <recommendedName>
        <fullName evidence="4">Checkpoint protein</fullName>
    </recommendedName>
</protein>
<evidence type="ECO:0000256" key="2">
    <source>
        <dbReference type="ARBA" id="ARBA00005563"/>
    </source>
</evidence>
<accession>A0ABD1E4N4</accession>
<dbReference type="PANTHER" id="PTHR12900">
    <property type="entry name" value="MITOTIC AND DNA DAMAGE CHECKPOINT PROTEIN HUS1"/>
    <property type="match status" value="1"/>
</dbReference>
<sequence>MKFRALMVESVAMRDFLNISLSLAKFSKTCVLRLTKKKLYFIVSQEDGGPRTPLVWCELPSSFYFKEYNVSELSETHGEIYLEFSTILLSRSCSVLKQEVKSVKMKLTNKENPCLTLEMELLALQCVHDIPVEIISRKHWSDYEEPVFSDFHVSIQMPYLKSLKNIVEQMKHLSQILTVRANKSGELTLEIQTTTVNLKAHFPDLSVKSFAVNALLLSSNKDEATGADTVSAAVDIKKFLMFLSGMQLNNCTAVCNIVQGKIVKLSMEQPGALLMQIFLSQLSI</sequence>
<dbReference type="PANTHER" id="PTHR12900:SF0">
    <property type="entry name" value="CHECKPOINT PROTEIN"/>
    <property type="match status" value="1"/>
</dbReference>
<evidence type="ECO:0000313" key="5">
    <source>
        <dbReference type="EMBL" id="KAL1489627.1"/>
    </source>
</evidence>
<dbReference type="Gene3D" id="3.70.10.10">
    <property type="match status" value="1"/>
</dbReference>
<dbReference type="EMBL" id="JBDJPC010000011">
    <property type="protein sequence ID" value="KAL1489627.1"/>
    <property type="molecule type" value="Genomic_DNA"/>
</dbReference>
<keyword evidence="6" id="KW-1185">Reference proteome</keyword>
<reference evidence="5 6" key="1">
    <citation type="submission" date="2024-05" db="EMBL/GenBank/DDBJ databases">
        <title>Genetic variation in Jamaican populations of the coffee berry borer (Hypothenemus hampei).</title>
        <authorList>
            <person name="Errbii M."/>
            <person name="Myrie A."/>
        </authorList>
    </citation>
    <scope>NUCLEOTIDE SEQUENCE [LARGE SCALE GENOMIC DNA]</scope>
    <source>
        <strain evidence="5">JA-Hopewell-2020-01-JO</strain>
        <tissue evidence="5">Whole body</tissue>
    </source>
</reference>
<dbReference type="GO" id="GO:0006259">
    <property type="term" value="P:DNA metabolic process"/>
    <property type="evidence" value="ECO:0007669"/>
    <property type="project" value="UniProtKB-ARBA"/>
</dbReference>
<name>A0ABD1E4N4_HYPHA</name>
<evidence type="ECO:0000256" key="1">
    <source>
        <dbReference type="ARBA" id="ARBA00004123"/>
    </source>
</evidence>